<name>A0A7T0LM48_9ACTO</name>
<dbReference type="SUPFAM" id="SSF52540">
    <property type="entry name" value="P-loop containing nucleoside triphosphate hydrolases"/>
    <property type="match status" value="2"/>
</dbReference>
<evidence type="ECO:0000256" key="3">
    <source>
        <dbReference type="ARBA" id="ARBA00022741"/>
    </source>
</evidence>
<evidence type="ECO:0000256" key="2">
    <source>
        <dbReference type="ARBA" id="ARBA00022692"/>
    </source>
</evidence>
<dbReference type="AlphaFoldDB" id="A0A7T0LM48"/>
<dbReference type="PANTHER" id="PTHR43158">
    <property type="entry name" value="SKFA PEPTIDE EXPORT ATP-BINDING PROTEIN SKFE"/>
    <property type="match status" value="1"/>
</dbReference>
<dbReference type="PANTHER" id="PTHR43158:SF2">
    <property type="entry name" value="SKFA PEPTIDE EXPORT ATP-BINDING PROTEIN SKFE"/>
    <property type="match status" value="1"/>
</dbReference>
<feature type="transmembrane region" description="Helical" evidence="8">
    <location>
        <begin position="30"/>
        <end position="63"/>
    </location>
</feature>
<feature type="transmembrane region" description="Helical" evidence="8">
    <location>
        <begin position="661"/>
        <end position="681"/>
    </location>
</feature>
<dbReference type="Proteomes" id="UP000594637">
    <property type="component" value="Chromosome"/>
</dbReference>
<evidence type="ECO:0000256" key="1">
    <source>
        <dbReference type="ARBA" id="ARBA00004651"/>
    </source>
</evidence>
<evidence type="ECO:0000313" key="10">
    <source>
        <dbReference type="EMBL" id="QPL05673.1"/>
    </source>
</evidence>
<feature type="compositionally biased region" description="Low complexity" evidence="7">
    <location>
        <begin position="495"/>
        <end position="511"/>
    </location>
</feature>
<reference evidence="10 11" key="1">
    <citation type="submission" date="2020-11" db="EMBL/GenBank/DDBJ databases">
        <title>Actinomyces sp. ZJ750.</title>
        <authorList>
            <person name="Zhou J."/>
        </authorList>
    </citation>
    <scope>NUCLEOTIDE SEQUENCE [LARGE SCALE GENOMIC DNA]</scope>
    <source>
        <strain evidence="10 11">ZJ750</strain>
    </source>
</reference>
<evidence type="ECO:0000256" key="6">
    <source>
        <dbReference type="ARBA" id="ARBA00023136"/>
    </source>
</evidence>
<evidence type="ECO:0000256" key="5">
    <source>
        <dbReference type="ARBA" id="ARBA00022989"/>
    </source>
</evidence>
<keyword evidence="2 8" id="KW-0812">Transmembrane</keyword>
<dbReference type="SUPFAM" id="SSF90123">
    <property type="entry name" value="ABC transporter transmembrane region"/>
    <property type="match status" value="1"/>
</dbReference>
<keyword evidence="5 8" id="KW-1133">Transmembrane helix</keyword>
<feature type="transmembrane region" description="Helical" evidence="8">
    <location>
        <begin position="533"/>
        <end position="558"/>
    </location>
</feature>
<evidence type="ECO:0000256" key="7">
    <source>
        <dbReference type="SAM" id="MobiDB-lite"/>
    </source>
</evidence>
<feature type="region of interest" description="Disordered" evidence="7">
    <location>
        <begin position="477"/>
        <end position="523"/>
    </location>
</feature>
<feature type="transmembrane region" description="Helical" evidence="8">
    <location>
        <begin position="75"/>
        <end position="92"/>
    </location>
</feature>
<feature type="domain" description="AAA+ ATPase" evidence="9">
    <location>
        <begin position="845"/>
        <end position="959"/>
    </location>
</feature>
<evidence type="ECO:0000256" key="4">
    <source>
        <dbReference type="ARBA" id="ARBA00022840"/>
    </source>
</evidence>
<keyword evidence="11" id="KW-1185">Reference proteome</keyword>
<dbReference type="RefSeq" id="WP_166856627.1">
    <property type="nucleotide sequence ID" value="NZ_CP063989.1"/>
</dbReference>
<dbReference type="KEGG" id="arep:ID810_01395"/>
<dbReference type="GO" id="GO:0005886">
    <property type="term" value="C:plasma membrane"/>
    <property type="evidence" value="ECO:0007669"/>
    <property type="project" value="UniProtKB-SubCell"/>
</dbReference>
<accession>A0A7T0LM48</accession>
<proteinExistence type="predicted"/>
<dbReference type="SMART" id="SM00382">
    <property type="entry name" value="AAA"/>
    <property type="match status" value="1"/>
</dbReference>
<dbReference type="EMBL" id="CP063989">
    <property type="protein sequence ID" value="QPL05673.1"/>
    <property type="molecule type" value="Genomic_DNA"/>
</dbReference>
<protein>
    <recommendedName>
        <fullName evidence="9">AAA+ ATPase domain-containing protein</fullName>
    </recommendedName>
</protein>
<feature type="transmembrane region" description="Helical" evidence="8">
    <location>
        <begin position="756"/>
        <end position="789"/>
    </location>
</feature>
<dbReference type="CDD" id="cd00267">
    <property type="entry name" value="ABC_ATPase"/>
    <property type="match status" value="1"/>
</dbReference>
<evidence type="ECO:0000256" key="8">
    <source>
        <dbReference type="SAM" id="Phobius"/>
    </source>
</evidence>
<dbReference type="Gene3D" id="3.40.50.300">
    <property type="entry name" value="P-loop containing nucleotide triphosphate hydrolases"/>
    <property type="match status" value="2"/>
</dbReference>
<dbReference type="InterPro" id="IPR036640">
    <property type="entry name" value="ABC1_TM_sf"/>
</dbReference>
<organism evidence="10 11">
    <name type="scientific">Actinomyces respiraculi</name>
    <dbReference type="NCBI Taxonomy" id="2744574"/>
    <lineage>
        <taxon>Bacteria</taxon>
        <taxon>Bacillati</taxon>
        <taxon>Actinomycetota</taxon>
        <taxon>Actinomycetes</taxon>
        <taxon>Actinomycetales</taxon>
        <taxon>Actinomycetaceae</taxon>
        <taxon>Actinomyces</taxon>
    </lineage>
</organism>
<keyword evidence="6 8" id="KW-0472">Membrane</keyword>
<dbReference type="GO" id="GO:0005524">
    <property type="term" value="F:ATP binding"/>
    <property type="evidence" value="ECO:0007669"/>
    <property type="project" value="UniProtKB-KW"/>
</dbReference>
<feature type="transmembrane region" description="Helical" evidence="8">
    <location>
        <begin position="570"/>
        <end position="592"/>
    </location>
</feature>
<evidence type="ECO:0000259" key="9">
    <source>
        <dbReference type="SMART" id="SM00382"/>
    </source>
</evidence>
<keyword evidence="3" id="KW-0547">Nucleotide-binding</keyword>
<dbReference type="InterPro" id="IPR027417">
    <property type="entry name" value="P-loop_NTPase"/>
</dbReference>
<evidence type="ECO:0000313" key="11">
    <source>
        <dbReference type="Proteomes" id="UP000594637"/>
    </source>
</evidence>
<gene>
    <name evidence="10" type="ORF">ID810_01395</name>
</gene>
<dbReference type="InterPro" id="IPR003593">
    <property type="entry name" value="AAA+_ATPase"/>
</dbReference>
<sequence length="971" mass="102215">MQNGRHSIDIDALHERYRRIVRVVPRRTRWLALVLAPAETSAVVLVAGLLGIAGSLLITVGLYRVATDGAGGTAALRLLVTGFLAEGIAGVVKERHETLLVAMVRQLTYRRFRDIFRSGASSPRARENVLTYPAQISQFAYVVDSAVSLVQMVAFAFVALRLYGAGGAAATVIIAGMVAVSVRLIHLVGALWEQYIGLEGDRRRWIQRVADALPRASHIPSWNRALKAIVGVRREEECLLRARVRLQTLNGFLERGALTTTLALLVVVGARLWPGTAFGVGTILAARYLYSAAQNNTVNYRVIRLAVPMLRRLDELETQTQPVRADDGAAWPTGSIEVLPADSQRARALRDGATAPGSAYVPYNPQLPQAVLSAWLASATPQRLERFTEIAGALGLGGEVVERLWRDAETLSAGERHRAAVSLVLADEPTWIILDDTFSALDPLTREVVANVVVSRVPTCTLLAGSQEYVPSAFTKGEETAAGPSATDSGRAESETAGGAADEAAAALPAGSEQRGLPDPRPERATWRRTVDLLFGPYIVLIAVGAVLLSGADVAFALTLAEAETLSGRIAWVSAACAGAALIGSLGFYSVLYRAPIRRLGELHDRLAYKLDRFAGPATSGGVVARLGEDFSDLQMSVPGAVGSVLLITTQSVMLVGGAVAGAPTFIIVVLVAVPLAVLVMRRGSVWILPASTAAANLRAAFVGAVGVQAGLHAAPVGPGLQEAGDLAYSSAEGAYVSGEVRLANAYALRSGLIQALVLALNVSATVMVAVLGGSTSLVSAAGVIYFAVTLSSGIQSTIETLQTTGVVSLTAERVRLLDEHVEQPDDPPVRSADMDRLEAALAPAGSVVALIGATGAGKSVMLDALYRRQPPGTVALVPDTDPFADADADVDSARDGEGRSGLALARAALADERVRLILLDETLKTLSPLQERAEILALARALEATGRRAVVVLHSRANMDCFTGVVDLDG</sequence>
<comment type="subcellular location">
    <subcellularLocation>
        <location evidence="1">Cell membrane</location>
        <topology evidence="1">Multi-pass membrane protein</topology>
    </subcellularLocation>
</comment>
<keyword evidence="4" id="KW-0067">ATP-binding</keyword>